<evidence type="ECO:0000256" key="2">
    <source>
        <dbReference type="ARBA" id="ARBA00023015"/>
    </source>
</evidence>
<evidence type="ECO:0000256" key="4">
    <source>
        <dbReference type="ARBA" id="ARBA00023242"/>
    </source>
</evidence>
<dbReference type="PROSITE" id="PS51671">
    <property type="entry name" value="ACT"/>
    <property type="match status" value="1"/>
</dbReference>
<dbReference type="OrthoDB" id="1708437at2759"/>
<dbReference type="Proteomes" id="UP000245207">
    <property type="component" value="Unassembled WGS sequence"/>
</dbReference>
<organism evidence="8 9">
    <name type="scientific">Artemisia annua</name>
    <name type="common">Sweet wormwood</name>
    <dbReference type="NCBI Taxonomy" id="35608"/>
    <lineage>
        <taxon>Eukaryota</taxon>
        <taxon>Viridiplantae</taxon>
        <taxon>Streptophyta</taxon>
        <taxon>Embryophyta</taxon>
        <taxon>Tracheophyta</taxon>
        <taxon>Spermatophyta</taxon>
        <taxon>Magnoliopsida</taxon>
        <taxon>eudicotyledons</taxon>
        <taxon>Gunneridae</taxon>
        <taxon>Pentapetalae</taxon>
        <taxon>asterids</taxon>
        <taxon>campanulids</taxon>
        <taxon>Asterales</taxon>
        <taxon>Asteraceae</taxon>
        <taxon>Asteroideae</taxon>
        <taxon>Anthemideae</taxon>
        <taxon>Artemisiinae</taxon>
        <taxon>Artemisia</taxon>
    </lineage>
</organism>
<evidence type="ECO:0000313" key="9">
    <source>
        <dbReference type="Proteomes" id="UP000245207"/>
    </source>
</evidence>
<dbReference type="Gene3D" id="4.10.280.10">
    <property type="entry name" value="Helix-loop-helix DNA-binding domain"/>
    <property type="match status" value="1"/>
</dbReference>
<reference evidence="8 9" key="1">
    <citation type="journal article" date="2018" name="Mol. Plant">
        <title>The genome of Artemisia annua provides insight into the evolution of Asteraceae family and artemisinin biosynthesis.</title>
        <authorList>
            <person name="Shen Q."/>
            <person name="Zhang L."/>
            <person name="Liao Z."/>
            <person name="Wang S."/>
            <person name="Yan T."/>
            <person name="Shi P."/>
            <person name="Liu M."/>
            <person name="Fu X."/>
            <person name="Pan Q."/>
            <person name="Wang Y."/>
            <person name="Lv Z."/>
            <person name="Lu X."/>
            <person name="Zhang F."/>
            <person name="Jiang W."/>
            <person name="Ma Y."/>
            <person name="Chen M."/>
            <person name="Hao X."/>
            <person name="Li L."/>
            <person name="Tang Y."/>
            <person name="Lv G."/>
            <person name="Zhou Y."/>
            <person name="Sun X."/>
            <person name="Brodelius P.E."/>
            <person name="Rose J.K.C."/>
            <person name="Tang K."/>
        </authorList>
    </citation>
    <scope>NUCLEOTIDE SEQUENCE [LARGE SCALE GENOMIC DNA]</scope>
    <source>
        <strain evidence="9">cv. Huhao1</strain>
        <tissue evidence="8">Leaf</tissue>
    </source>
</reference>
<dbReference type="InterPro" id="IPR011598">
    <property type="entry name" value="bHLH_dom"/>
</dbReference>
<gene>
    <name evidence="8" type="ORF">CTI12_AA009090</name>
</gene>
<dbReference type="InterPro" id="IPR002912">
    <property type="entry name" value="ACT_dom"/>
</dbReference>
<name>A0A2U1QN28_ARTAN</name>
<evidence type="ECO:0000259" key="7">
    <source>
        <dbReference type="PROSITE" id="PS51671"/>
    </source>
</evidence>
<evidence type="ECO:0000256" key="5">
    <source>
        <dbReference type="SAM" id="MobiDB-lite"/>
    </source>
</evidence>
<keyword evidence="4" id="KW-0539">Nucleus</keyword>
<dbReference type="EMBL" id="PKPP01000021">
    <property type="protein sequence ID" value="PWA99414.1"/>
    <property type="molecule type" value="Genomic_DNA"/>
</dbReference>
<dbReference type="SMART" id="SM00353">
    <property type="entry name" value="HLH"/>
    <property type="match status" value="1"/>
</dbReference>
<evidence type="ECO:0000256" key="1">
    <source>
        <dbReference type="ARBA" id="ARBA00004123"/>
    </source>
</evidence>
<dbReference type="SUPFAM" id="SSF47459">
    <property type="entry name" value="HLH, helix-loop-helix DNA-binding domain"/>
    <property type="match status" value="1"/>
</dbReference>
<keyword evidence="9" id="KW-1185">Reference proteome</keyword>
<evidence type="ECO:0000259" key="6">
    <source>
        <dbReference type="PROSITE" id="PS50888"/>
    </source>
</evidence>
<feature type="region of interest" description="Disordered" evidence="5">
    <location>
        <begin position="218"/>
        <end position="238"/>
    </location>
</feature>
<comment type="subcellular location">
    <subcellularLocation>
        <location evidence="1">Nucleus</location>
    </subcellularLocation>
</comment>
<keyword evidence="3" id="KW-0804">Transcription</keyword>
<evidence type="ECO:0000313" key="8">
    <source>
        <dbReference type="EMBL" id="PWA99414.1"/>
    </source>
</evidence>
<keyword evidence="2" id="KW-0805">Transcription regulation</keyword>
<proteinExistence type="predicted"/>
<comment type="caution">
    <text evidence="8">The sequence shown here is derived from an EMBL/GenBank/DDBJ whole genome shotgun (WGS) entry which is preliminary data.</text>
</comment>
<dbReference type="InterPro" id="IPR036638">
    <property type="entry name" value="HLH_DNA-bd_sf"/>
</dbReference>
<dbReference type="PANTHER" id="PTHR45959:SF35">
    <property type="entry name" value="MYC-TYPE, BASIC HELIX-LOOP-HELIX (BHLH) DOMAIN-CONTAINING PROTEIN-RELATED"/>
    <property type="match status" value="1"/>
</dbReference>
<feature type="domain" description="ACT" evidence="7">
    <location>
        <begin position="262"/>
        <end position="328"/>
    </location>
</feature>
<dbReference type="STRING" id="35608.A0A2U1QN28"/>
<dbReference type="PANTHER" id="PTHR45959">
    <property type="entry name" value="BHLH TRANSCRIPTION FACTOR"/>
    <property type="match status" value="1"/>
</dbReference>
<evidence type="ECO:0000256" key="3">
    <source>
        <dbReference type="ARBA" id="ARBA00023163"/>
    </source>
</evidence>
<dbReference type="Pfam" id="PF00010">
    <property type="entry name" value="HLH"/>
    <property type="match status" value="1"/>
</dbReference>
<dbReference type="AlphaFoldDB" id="A0A2U1QN28"/>
<accession>A0A2U1QN28</accession>
<feature type="domain" description="BHLH" evidence="6">
    <location>
        <begin position="143"/>
        <end position="192"/>
    </location>
</feature>
<dbReference type="GO" id="GO:0005634">
    <property type="term" value="C:nucleus"/>
    <property type="evidence" value="ECO:0007669"/>
    <property type="project" value="UniProtKB-SubCell"/>
</dbReference>
<dbReference type="PROSITE" id="PS50888">
    <property type="entry name" value="BHLH"/>
    <property type="match status" value="1"/>
</dbReference>
<dbReference type="GO" id="GO:0046983">
    <property type="term" value="F:protein dimerization activity"/>
    <property type="evidence" value="ECO:0007669"/>
    <property type="project" value="InterPro"/>
</dbReference>
<sequence>MKMAMDWSSSMWLPELEMDDGGFMNQYATMSKPYDTTDSLSYGSFNAESYTGNGCFIDRCYQNPSRFEEKTEMILPGYQKASNISTKTQTPKTPGATISSSNTFTISFGDLKPEDKIMPPFDYSICYEDAGTGKVPTVARTPVQVQDHVLAERKRREKLNRQFISMSALLPNLKKMDKISVLEEATNHIIELHDRVKKLQGLSVVEQKDAKEYTIALKRSRPSDDDNEDSSYQGINFEDDSADVRSKSSAEIEVRISGGSVLVRIYSQKVPSLLGKMLRKMQELGLSVISSSSMPVANTTTLIIILAQIEDDFLMTATDLVNNLQLAL</sequence>
<protein>
    <submittedName>
        <fullName evidence="8">Myc-type, basic helix-loop-helix (BHLH) domain-containing protein</fullName>
    </submittedName>
</protein>
<dbReference type="InterPro" id="IPR052610">
    <property type="entry name" value="bHLH_transcription_regulator"/>
</dbReference>